<dbReference type="Pfam" id="PF23951">
    <property type="entry name" value="DUF7282"/>
    <property type="match status" value="1"/>
</dbReference>
<feature type="region of interest" description="Disordered" evidence="1">
    <location>
        <begin position="430"/>
        <end position="536"/>
    </location>
</feature>
<feature type="transmembrane region" description="Helical" evidence="2">
    <location>
        <begin position="540"/>
        <end position="558"/>
    </location>
</feature>
<comment type="caution">
    <text evidence="4">The sequence shown here is derived from an EMBL/GenBank/DDBJ whole genome shotgun (WGS) entry which is preliminary data.</text>
</comment>
<feature type="compositionally biased region" description="Low complexity" evidence="1">
    <location>
        <begin position="461"/>
        <end position="493"/>
    </location>
</feature>
<keyword evidence="2" id="KW-1133">Transmembrane helix</keyword>
<dbReference type="RefSeq" id="WP_274324889.1">
    <property type="nucleotide sequence ID" value="NZ_CP118158.1"/>
</dbReference>
<feature type="compositionally biased region" description="Low complexity" evidence="1">
    <location>
        <begin position="524"/>
        <end position="536"/>
    </location>
</feature>
<reference evidence="4 5" key="1">
    <citation type="journal article" date="2019" name="Int. J. Syst. Evol. Microbiol.">
        <title>The Global Catalogue of Microorganisms (GCM) 10K type strain sequencing project: providing services to taxonomists for standard genome sequencing and annotation.</title>
        <authorList>
            <consortium name="The Broad Institute Genomics Platform"/>
            <consortium name="The Broad Institute Genome Sequencing Center for Infectious Disease"/>
            <person name="Wu L."/>
            <person name="Ma J."/>
        </authorList>
    </citation>
    <scope>NUCLEOTIDE SEQUENCE [LARGE SCALE GENOMIC DNA]</scope>
    <source>
        <strain evidence="4 5">XZYJT29</strain>
    </source>
</reference>
<name>A0ABD5Y084_9EURY</name>
<proteinExistence type="predicted"/>
<evidence type="ECO:0000259" key="3">
    <source>
        <dbReference type="Pfam" id="PF23951"/>
    </source>
</evidence>
<dbReference type="Proteomes" id="UP001596432">
    <property type="component" value="Unassembled WGS sequence"/>
</dbReference>
<accession>A0ABD5Y084</accession>
<dbReference type="GeneID" id="78819546"/>
<evidence type="ECO:0000256" key="2">
    <source>
        <dbReference type="SAM" id="Phobius"/>
    </source>
</evidence>
<gene>
    <name evidence="4" type="ORF">ACFQMA_05505</name>
</gene>
<keyword evidence="5" id="KW-1185">Reference proteome</keyword>
<evidence type="ECO:0000313" key="5">
    <source>
        <dbReference type="Proteomes" id="UP001596432"/>
    </source>
</evidence>
<keyword evidence="2" id="KW-0812">Transmembrane</keyword>
<dbReference type="EMBL" id="JBHTAS010000001">
    <property type="protein sequence ID" value="MFC7139294.1"/>
    <property type="molecule type" value="Genomic_DNA"/>
</dbReference>
<feature type="domain" description="DUF7282" evidence="3">
    <location>
        <begin position="361"/>
        <end position="449"/>
    </location>
</feature>
<evidence type="ECO:0000256" key="1">
    <source>
        <dbReference type="SAM" id="MobiDB-lite"/>
    </source>
</evidence>
<dbReference type="InterPro" id="IPR055706">
    <property type="entry name" value="Slg1/2_DUF7282"/>
</dbReference>
<sequence>MPSTQATGFSIAAITVVVVMLTAAVPPGVAAAPELDPPTGATAERTAVESDGLNLTFRTGARVAFGDLDSTAAVRRQIAAGRLPEVANFTVGDPFVVEITHAGLAAELGDGNATTALLDRFGTSAANLTFEGKTGPQRASKWIDPFPNGTRAFVDAANDTTYVVVDTDRVTVTYSDSPGPGVDRNVSQPIVEHPPDLEQYDHVRAHVTLTGGSNLTADDERVVATRDFVVRIRTAEIRYDDEQRERVYLDSAPNQTLRGVTNVRPGLNVTVRLRSDFTASDSDEWVARRTTATVAEGGTFSAAFDLSDVSNGTVVDATVRLDDRNILDREGYDPPESATVVVTAPTGSIELRGTERNASGSYDAVTVDATLSRGGFVVLHRGSATGPIAGVSGNLSPGRHEEVPVYVGYATESSDALVAVVHRDGNQNRWFDNATVDRPYGTTGDAAAETGFAPPSPGSPRQPTQTNTPTPAETEVSTAVTATDTAGGATESATVDETSAATDDSAVTETDGSTAATTARVEQATSRETTTTTAGTGPRFTALTMLLAGAFLTLFGFARRQ</sequence>
<evidence type="ECO:0000313" key="4">
    <source>
        <dbReference type="EMBL" id="MFC7139294.1"/>
    </source>
</evidence>
<organism evidence="4 5">
    <name type="scientific">Halosimplex aquaticum</name>
    <dbReference type="NCBI Taxonomy" id="3026162"/>
    <lineage>
        <taxon>Archaea</taxon>
        <taxon>Methanobacteriati</taxon>
        <taxon>Methanobacteriota</taxon>
        <taxon>Stenosarchaea group</taxon>
        <taxon>Halobacteria</taxon>
        <taxon>Halobacteriales</taxon>
        <taxon>Haloarculaceae</taxon>
        <taxon>Halosimplex</taxon>
    </lineage>
</organism>
<dbReference type="AlphaFoldDB" id="A0ABD5Y084"/>
<dbReference type="NCBIfam" id="NF045517">
    <property type="entry name" value="halo_surf_dom"/>
    <property type="match status" value="1"/>
</dbReference>
<feature type="compositionally biased region" description="Polar residues" evidence="1">
    <location>
        <begin position="495"/>
        <end position="517"/>
    </location>
</feature>
<keyword evidence="2" id="KW-0472">Membrane</keyword>
<protein>
    <submittedName>
        <fullName evidence="4">BGTF surface domain-containing protein</fullName>
    </submittedName>
</protein>